<organism evidence="4 5">
    <name type="scientific">Arthrobacter pityocampae</name>
    <dbReference type="NCBI Taxonomy" id="547334"/>
    <lineage>
        <taxon>Bacteria</taxon>
        <taxon>Bacillati</taxon>
        <taxon>Actinomycetota</taxon>
        <taxon>Actinomycetes</taxon>
        <taxon>Micrococcales</taxon>
        <taxon>Micrococcaceae</taxon>
        <taxon>Arthrobacter</taxon>
    </lineage>
</organism>
<keyword evidence="5" id="KW-1185">Reference proteome</keyword>
<protein>
    <submittedName>
        <fullName evidence="4">AAC(3)-I family aminoglycoside 3-N-acetyltransferase</fullName>
    </submittedName>
</protein>
<gene>
    <name evidence="4" type="ORF">C4K88_03725</name>
</gene>
<feature type="domain" description="N-acetyltransferase" evidence="3">
    <location>
        <begin position="25"/>
        <end position="168"/>
    </location>
</feature>
<reference evidence="4 5" key="1">
    <citation type="journal article" date="2014" name="Int. J. Syst. Evol. Microbiol.">
        <title>Arthrobacter pityocampae sp. nov., isolated from Thaumetopoea pityocampa (Lep., Thaumetopoeidae).</title>
        <authorList>
            <person name="Ince I.A."/>
            <person name="Demirbag Z."/>
            <person name="Kati H."/>
        </authorList>
    </citation>
    <scope>NUCLEOTIDE SEQUENCE [LARGE SCALE GENOMIC DNA]</scope>
    <source>
        <strain evidence="4 5">Tp2</strain>
    </source>
</reference>
<evidence type="ECO:0000259" key="3">
    <source>
        <dbReference type="PROSITE" id="PS51186"/>
    </source>
</evidence>
<dbReference type="OrthoDB" id="4774939at2"/>
<proteinExistence type="predicted"/>
<keyword evidence="2" id="KW-0012">Acyltransferase</keyword>
<dbReference type="SUPFAM" id="SSF55729">
    <property type="entry name" value="Acyl-CoA N-acyltransferases (Nat)"/>
    <property type="match status" value="1"/>
</dbReference>
<sequence>MASCRHAKTPRRPAGGWDGAAVTELEIRRLTRKDIPAARTMFEMMALVFEEDYEPLGDDYLNDLLGREGFWALAAFAGPDLVGGLTAHTLPMTRSPSSEVFIYDLAVRQDHRRRGVARRLIADLRAAAAAEGIHEVFVPADDDDRHALAFYRALGAVASPVTMFTFGD</sequence>
<keyword evidence="1 4" id="KW-0808">Transferase</keyword>
<accession>A0A2S5J2B0</accession>
<dbReference type="InterPro" id="IPR000182">
    <property type="entry name" value="GNAT_dom"/>
</dbReference>
<dbReference type="InterPro" id="IPR050832">
    <property type="entry name" value="Bact_Acetyltransf"/>
</dbReference>
<dbReference type="CDD" id="cd04301">
    <property type="entry name" value="NAT_SF"/>
    <property type="match status" value="1"/>
</dbReference>
<dbReference type="AlphaFoldDB" id="A0A2S5J2B0"/>
<evidence type="ECO:0000256" key="1">
    <source>
        <dbReference type="ARBA" id="ARBA00022679"/>
    </source>
</evidence>
<dbReference type="EMBL" id="PRKW01000001">
    <property type="protein sequence ID" value="PPB50972.1"/>
    <property type="molecule type" value="Genomic_DNA"/>
</dbReference>
<dbReference type="Gene3D" id="3.40.630.30">
    <property type="match status" value="1"/>
</dbReference>
<evidence type="ECO:0000313" key="5">
    <source>
        <dbReference type="Proteomes" id="UP000239297"/>
    </source>
</evidence>
<dbReference type="PANTHER" id="PTHR43877">
    <property type="entry name" value="AMINOALKYLPHOSPHONATE N-ACETYLTRANSFERASE-RELATED-RELATED"/>
    <property type="match status" value="1"/>
</dbReference>
<dbReference type="GO" id="GO:0016747">
    <property type="term" value="F:acyltransferase activity, transferring groups other than amino-acyl groups"/>
    <property type="evidence" value="ECO:0007669"/>
    <property type="project" value="InterPro"/>
</dbReference>
<evidence type="ECO:0000256" key="2">
    <source>
        <dbReference type="ARBA" id="ARBA00023315"/>
    </source>
</evidence>
<dbReference type="Pfam" id="PF00583">
    <property type="entry name" value="Acetyltransf_1"/>
    <property type="match status" value="1"/>
</dbReference>
<evidence type="ECO:0000313" key="4">
    <source>
        <dbReference type="EMBL" id="PPB50972.1"/>
    </source>
</evidence>
<dbReference type="InterPro" id="IPR016181">
    <property type="entry name" value="Acyl_CoA_acyltransferase"/>
</dbReference>
<name>A0A2S5J2B0_9MICC</name>
<dbReference type="PROSITE" id="PS51186">
    <property type="entry name" value="GNAT"/>
    <property type="match status" value="1"/>
</dbReference>
<comment type="caution">
    <text evidence="4">The sequence shown here is derived from an EMBL/GenBank/DDBJ whole genome shotgun (WGS) entry which is preliminary data.</text>
</comment>
<dbReference type="Proteomes" id="UP000239297">
    <property type="component" value="Unassembled WGS sequence"/>
</dbReference>